<evidence type="ECO:0000313" key="3">
    <source>
        <dbReference type="WBParaSite" id="sdigi.contig1002.g10102.t1"/>
    </source>
</evidence>
<evidence type="ECO:0000256" key="1">
    <source>
        <dbReference type="SAM" id="MobiDB-lite"/>
    </source>
</evidence>
<dbReference type="Proteomes" id="UP000887581">
    <property type="component" value="Unplaced"/>
</dbReference>
<evidence type="ECO:0000313" key="2">
    <source>
        <dbReference type="Proteomes" id="UP000887581"/>
    </source>
</evidence>
<dbReference type="InterPro" id="IPR000884">
    <property type="entry name" value="TSP1_rpt"/>
</dbReference>
<protein>
    <submittedName>
        <fullName evidence="3">Uncharacterized protein</fullName>
    </submittedName>
</protein>
<accession>A0A915PIW9</accession>
<feature type="region of interest" description="Disordered" evidence="1">
    <location>
        <begin position="676"/>
        <end position="698"/>
    </location>
</feature>
<dbReference type="PROSITE" id="PS50092">
    <property type="entry name" value="TSP1"/>
    <property type="match status" value="1"/>
</dbReference>
<name>A0A915PIW9_9BILA</name>
<feature type="compositionally biased region" description="Low complexity" evidence="1">
    <location>
        <begin position="158"/>
        <end position="170"/>
    </location>
</feature>
<keyword evidence="2" id="KW-1185">Reference proteome</keyword>
<sequence>MECELDYLQPAVHDSDYTPADPWEEDRREAMKQLYSRNYLMDKTEKKDSSGNKMSYILQRSEIRRRERTRVTPKAFPDDQLELHHGISGQGQTNKSVVIYKRKIKVAEVARKQVDLNLNLGTDGIFAAISASQSHIGGSDVAVEESPVSEATATNITSQPQSSSSQHQTSRGISQQIHHSFSPAQSSITDSEQKSTSAQQIPMKQAEARVVSSSTEELITPTSTKVLVWMPAGISTRVSQETSNSSIESTSTIAATTSPTINTTLNPPHPSETLIPGTSKVSSQHSSLNQTHQLHSSTFPTISSSSPSSSLSVTQNTSSSSFTTTNTNIVSVTEEEKKIPSRIPVAKPLMPAHNAETAPVGARNPFPESERVEITTNRQPVFEGAVSEASKYGISYQKSAQFLEEARQSSQAETFPKQTIETKSILKDVNSQMVSQKKTPLSVLGIRTFVSNNTRETLQDGEVDFDKAKNKNRAAADKALDLLLKAISSDEITPEQINSINLAALNNPEEVIITSQSKVNQNSLLNQPKRNEMYVIKKKVESLKKVMKAVEDVIVSSDKKEAYRRAMNLDLVPRGPSTAVSPTTPPAVIDQSKIFLLSLHENSSSTWSEWTNWQRCFCGKQVRTRVCHYESSFLVKGCKGKSYESRTCDQRDNCPTTTTLRPTTASLIPTTAESRFRKAPVHQPLSTAVRKPNNTTRS</sequence>
<organism evidence="2 3">
    <name type="scientific">Setaria digitata</name>
    <dbReference type="NCBI Taxonomy" id="48799"/>
    <lineage>
        <taxon>Eukaryota</taxon>
        <taxon>Metazoa</taxon>
        <taxon>Ecdysozoa</taxon>
        <taxon>Nematoda</taxon>
        <taxon>Chromadorea</taxon>
        <taxon>Rhabditida</taxon>
        <taxon>Spirurina</taxon>
        <taxon>Spiruromorpha</taxon>
        <taxon>Filarioidea</taxon>
        <taxon>Setariidae</taxon>
        <taxon>Setaria</taxon>
    </lineage>
</organism>
<dbReference type="AlphaFoldDB" id="A0A915PIW9"/>
<reference evidence="3" key="1">
    <citation type="submission" date="2022-11" db="UniProtKB">
        <authorList>
            <consortium name="WormBaseParasite"/>
        </authorList>
    </citation>
    <scope>IDENTIFICATION</scope>
</reference>
<feature type="region of interest" description="Disordered" evidence="1">
    <location>
        <begin position="289"/>
        <end position="323"/>
    </location>
</feature>
<dbReference type="WBParaSite" id="sdigi.contig1002.g10102.t1">
    <property type="protein sequence ID" value="sdigi.contig1002.g10102.t1"/>
    <property type="gene ID" value="sdigi.contig1002.g10102"/>
</dbReference>
<proteinExistence type="predicted"/>
<feature type="region of interest" description="Disordered" evidence="1">
    <location>
        <begin position="140"/>
        <end position="207"/>
    </location>
</feature>
<feature type="compositionally biased region" description="Low complexity" evidence="1">
    <location>
        <begin position="296"/>
        <end position="323"/>
    </location>
</feature>
<feature type="compositionally biased region" description="Polar residues" evidence="1">
    <location>
        <begin position="171"/>
        <end position="202"/>
    </location>
</feature>